<proteinExistence type="predicted"/>
<evidence type="ECO:0000313" key="4">
    <source>
        <dbReference type="Proteomes" id="UP000033615"/>
    </source>
</evidence>
<comment type="caution">
    <text evidence="3">The sequence shown here is derived from an EMBL/GenBank/DDBJ whole genome shotgun (WGS) entry which is preliminary data.</text>
</comment>
<dbReference type="OrthoDB" id="4318346at2"/>
<dbReference type="EMBL" id="LAKD02000001">
    <property type="protein sequence ID" value="OPF84806.1"/>
    <property type="molecule type" value="Genomic_DNA"/>
</dbReference>
<dbReference type="PROSITE" id="PS51257">
    <property type="entry name" value="PROKAR_LIPOPROTEIN"/>
    <property type="match status" value="1"/>
</dbReference>
<dbReference type="Proteomes" id="UP000033615">
    <property type="component" value="Unassembled WGS sequence"/>
</dbReference>
<protein>
    <recommendedName>
        <fullName evidence="5">Lipoprotein</fullName>
    </recommendedName>
</protein>
<feature type="chain" id="PRO_5010714091" description="Lipoprotein" evidence="2">
    <location>
        <begin position="30"/>
        <end position="211"/>
    </location>
</feature>
<organism evidence="3 4">
    <name type="scientific">Streptomyces antioxidans</name>
    <dbReference type="NCBI Taxonomy" id="1507734"/>
    <lineage>
        <taxon>Bacteria</taxon>
        <taxon>Bacillati</taxon>
        <taxon>Actinomycetota</taxon>
        <taxon>Actinomycetes</taxon>
        <taxon>Kitasatosporales</taxon>
        <taxon>Streptomycetaceae</taxon>
        <taxon>Streptomyces</taxon>
    </lineage>
</organism>
<evidence type="ECO:0000313" key="3">
    <source>
        <dbReference type="EMBL" id="OPF84806.1"/>
    </source>
</evidence>
<gene>
    <name evidence="3" type="ORF">VT50_0201250</name>
</gene>
<name>A0A1V4DDL5_9ACTN</name>
<reference evidence="3" key="1">
    <citation type="submission" date="2016-12" db="EMBL/GenBank/DDBJ databases">
        <title>Genome sequence of Streptomyces antioxidans MUSC 164.</title>
        <authorList>
            <person name="Lee L.-H."/>
            <person name="Ser H.-L."/>
        </authorList>
    </citation>
    <scope>NUCLEOTIDE SEQUENCE [LARGE SCALE GENOMIC DNA]</scope>
    <source>
        <strain evidence="3">MUSC 164</strain>
    </source>
</reference>
<feature type="signal peptide" evidence="2">
    <location>
        <begin position="1"/>
        <end position="29"/>
    </location>
</feature>
<accession>A0A1V4DDL5</accession>
<dbReference type="AlphaFoldDB" id="A0A1V4DDL5"/>
<evidence type="ECO:0000256" key="1">
    <source>
        <dbReference type="SAM" id="MobiDB-lite"/>
    </source>
</evidence>
<evidence type="ECO:0000256" key="2">
    <source>
        <dbReference type="SAM" id="SignalP"/>
    </source>
</evidence>
<keyword evidence="4" id="KW-1185">Reference proteome</keyword>
<sequence length="211" mass="22740">MPLTKTAWLRSGARVVVLALALTACGPFGEEDDTSENARRTSRSGATDGHRSGAQKVGMRSDGGRPLPPGQTGTRVFKEDTGIEPTYRIAAQKVDIGTAAEARALVPDPADAEGKVPAVAYVRYTHLRGATVREYPRVGDYPEVYADGRRGAKVTGAAVGRPKGCADSDEIRNWRSGQSYLLCNTFLIPARARSVEVMWTEIGGKPFVWTF</sequence>
<keyword evidence="2" id="KW-0732">Signal</keyword>
<evidence type="ECO:0008006" key="5">
    <source>
        <dbReference type="Google" id="ProtNLM"/>
    </source>
</evidence>
<feature type="region of interest" description="Disordered" evidence="1">
    <location>
        <begin position="28"/>
        <end position="74"/>
    </location>
</feature>